<feature type="domain" description="HMG box" evidence="4">
    <location>
        <begin position="594"/>
        <end position="649"/>
    </location>
</feature>
<dbReference type="CDD" id="cd00084">
    <property type="entry name" value="HMG-box_SF"/>
    <property type="match status" value="2"/>
</dbReference>
<feature type="compositionally biased region" description="Basic and acidic residues" evidence="3">
    <location>
        <begin position="562"/>
        <end position="575"/>
    </location>
</feature>
<evidence type="ECO:0000313" key="5">
    <source>
        <dbReference type="Proteomes" id="UP000887574"/>
    </source>
</evidence>
<feature type="compositionally biased region" description="Low complexity" evidence="3">
    <location>
        <begin position="71"/>
        <end position="84"/>
    </location>
</feature>
<dbReference type="GO" id="GO:0003677">
    <property type="term" value="F:DNA binding"/>
    <property type="evidence" value="ECO:0007669"/>
    <property type="project" value="UniProtKB-UniRule"/>
</dbReference>
<dbReference type="Gene3D" id="1.10.30.10">
    <property type="entry name" value="High mobility group box domain"/>
    <property type="match status" value="2"/>
</dbReference>
<accession>A0A915E3Y8</accession>
<dbReference type="InterPro" id="IPR036910">
    <property type="entry name" value="HMG_box_dom_sf"/>
</dbReference>
<keyword evidence="2" id="KW-0175">Coiled coil</keyword>
<protein>
    <submittedName>
        <fullName evidence="6">HMG box domain-containing protein</fullName>
    </submittedName>
</protein>
<proteinExistence type="predicted"/>
<dbReference type="WBParaSite" id="jg25573">
    <property type="protein sequence ID" value="jg25573"/>
    <property type="gene ID" value="jg25573"/>
</dbReference>
<feature type="coiled-coil region" evidence="2">
    <location>
        <begin position="365"/>
        <end position="399"/>
    </location>
</feature>
<dbReference type="GO" id="GO:0005634">
    <property type="term" value="C:nucleus"/>
    <property type="evidence" value="ECO:0007669"/>
    <property type="project" value="UniProtKB-UniRule"/>
</dbReference>
<dbReference type="InterPro" id="IPR009071">
    <property type="entry name" value="HMG_box_dom"/>
</dbReference>
<sequence length="740" mass="84156">MEGSKTRASRAARNRRKRNYTPDSSDFSDQEEEERSNYGNTQLIPTPSIDSVLLNMANQALASTSPVSGAQPSPQRQLPLSSSRIRFPPRSLERNDSPEVVASCPIRLEEPRQTRLKVCQRQISTDFHNPPNQYRHKHAKRNRLSEINFRDDQFGAEDDSVPFCNKCAHEFPNLLRNLDRLDNRINNLMAVMKSGMEKVRNNGFNQALNECNPVNRRVQPVVVEPVIEQEPSSDSDSEPEANAKDVYLSALEKEILQVTPDKFNVAVLNELSETVKDTRLTKVTTALEHLVKLRILKAFGGSSSPTTNNNNSTVLYKKNMKRFAELKKAIAAFFNLAHKTAVALTTLATFFVAAESKLGILQSKLDSIKKSLESADQDLDKAESELLDLQHLSKDLAEEINAKTTEVRLKKKQKEMQNSKLMSTATLLAMFSNVQLENEHCAFSIFLQCMQHSLYDDNTNTELPTLLCNTCLPTFEKFCRGVTRVEKSVQTEDSQEYYCSPCASLNLNLDEEDMVDDQLNQMQDGNKASGPEQFTSIDEMQLIGDTSEDDDNGDQPEAANEETAKHKPTQEEHQTSSKGHKRRGGRLTINFFAAKIARQPRDLYRKEQYAQVRQANPGWNSTQINEKVAKQWKDLKDRSKYYQLAAQNRDHPLPNRDGCKRKRATTAFNFYQRERFETLSQQPDFDKIQINKQIGEEWKQLQDKLNGCAWQMTTEQAIATSRRRISTIAGLFAFATYAIF</sequence>
<dbReference type="AlphaFoldDB" id="A0A915E3Y8"/>
<dbReference type="Pfam" id="PF00505">
    <property type="entry name" value="HMG_box"/>
    <property type="match status" value="1"/>
</dbReference>
<feature type="domain" description="HMG box" evidence="4">
    <location>
        <begin position="661"/>
        <end position="704"/>
    </location>
</feature>
<keyword evidence="1" id="KW-0539">Nucleus</keyword>
<organism evidence="5 6">
    <name type="scientific">Ditylenchus dipsaci</name>
    <dbReference type="NCBI Taxonomy" id="166011"/>
    <lineage>
        <taxon>Eukaryota</taxon>
        <taxon>Metazoa</taxon>
        <taxon>Ecdysozoa</taxon>
        <taxon>Nematoda</taxon>
        <taxon>Chromadorea</taxon>
        <taxon>Rhabditida</taxon>
        <taxon>Tylenchina</taxon>
        <taxon>Tylenchomorpha</taxon>
        <taxon>Sphaerularioidea</taxon>
        <taxon>Anguinidae</taxon>
        <taxon>Anguininae</taxon>
        <taxon>Ditylenchus</taxon>
    </lineage>
</organism>
<feature type="region of interest" description="Disordered" evidence="3">
    <location>
        <begin position="63"/>
        <end position="98"/>
    </location>
</feature>
<feature type="compositionally biased region" description="Polar residues" evidence="3">
    <location>
        <begin position="37"/>
        <end position="46"/>
    </location>
</feature>
<dbReference type="Proteomes" id="UP000887574">
    <property type="component" value="Unplaced"/>
</dbReference>
<evidence type="ECO:0000313" key="6">
    <source>
        <dbReference type="WBParaSite" id="jg25573"/>
    </source>
</evidence>
<dbReference type="SMART" id="SM00398">
    <property type="entry name" value="HMG"/>
    <property type="match status" value="2"/>
</dbReference>
<feature type="region of interest" description="Disordered" evidence="3">
    <location>
        <begin position="1"/>
        <end position="46"/>
    </location>
</feature>
<feature type="compositionally biased region" description="Basic residues" evidence="3">
    <location>
        <begin position="7"/>
        <end position="19"/>
    </location>
</feature>
<keyword evidence="1" id="KW-0238">DNA-binding</keyword>
<feature type="region of interest" description="Disordered" evidence="3">
    <location>
        <begin position="544"/>
        <end position="584"/>
    </location>
</feature>
<dbReference type="PROSITE" id="PS50118">
    <property type="entry name" value="HMG_BOX_2"/>
    <property type="match status" value="2"/>
</dbReference>
<name>A0A915E3Y8_9BILA</name>
<keyword evidence="5" id="KW-1185">Reference proteome</keyword>
<feature type="DNA-binding region" description="HMG box" evidence="1">
    <location>
        <begin position="594"/>
        <end position="649"/>
    </location>
</feature>
<evidence type="ECO:0000256" key="2">
    <source>
        <dbReference type="SAM" id="Coils"/>
    </source>
</evidence>
<evidence type="ECO:0000256" key="1">
    <source>
        <dbReference type="PROSITE-ProRule" id="PRU00267"/>
    </source>
</evidence>
<dbReference type="SUPFAM" id="SSF47095">
    <property type="entry name" value="HMG-box"/>
    <property type="match status" value="2"/>
</dbReference>
<evidence type="ECO:0000259" key="4">
    <source>
        <dbReference type="PROSITE" id="PS50118"/>
    </source>
</evidence>
<feature type="DNA-binding region" description="HMG box" evidence="1">
    <location>
        <begin position="661"/>
        <end position="704"/>
    </location>
</feature>
<evidence type="ECO:0000256" key="3">
    <source>
        <dbReference type="SAM" id="MobiDB-lite"/>
    </source>
</evidence>
<reference evidence="6" key="1">
    <citation type="submission" date="2022-11" db="UniProtKB">
        <authorList>
            <consortium name="WormBaseParasite"/>
        </authorList>
    </citation>
    <scope>IDENTIFICATION</scope>
</reference>